<evidence type="ECO:0000313" key="2">
    <source>
        <dbReference type="Proteomes" id="UP001165685"/>
    </source>
</evidence>
<dbReference type="Proteomes" id="UP001165685">
    <property type="component" value="Unassembled WGS sequence"/>
</dbReference>
<dbReference type="EMBL" id="JAQFWP010000030">
    <property type="protein sequence ID" value="MDA2806113.1"/>
    <property type="molecule type" value="Genomic_DNA"/>
</dbReference>
<protein>
    <recommendedName>
        <fullName evidence="3">GNAT family N-acetyltransferase</fullName>
    </recommendedName>
</protein>
<name>A0ABT4TN35_9ACTN</name>
<dbReference type="RefSeq" id="WP_270678759.1">
    <property type="nucleotide sequence ID" value="NZ_JAQFWP010000030.1"/>
</dbReference>
<evidence type="ECO:0008006" key="3">
    <source>
        <dbReference type="Google" id="ProtNLM"/>
    </source>
</evidence>
<keyword evidence="2" id="KW-1185">Reference proteome</keyword>
<proteinExistence type="predicted"/>
<gene>
    <name evidence="1" type="ORF">O4U47_16485</name>
</gene>
<evidence type="ECO:0000313" key="1">
    <source>
        <dbReference type="EMBL" id="MDA2806113.1"/>
    </source>
</evidence>
<reference evidence="1" key="1">
    <citation type="submission" date="2023-01" db="EMBL/GenBank/DDBJ databases">
        <title>Draft genome sequence of Nocardiopsis sp. LSu2-4 isolated from halophytes.</title>
        <authorList>
            <person name="Duangmal K."/>
            <person name="Chantavorakit T."/>
        </authorList>
    </citation>
    <scope>NUCLEOTIDE SEQUENCE</scope>
    <source>
        <strain evidence="1">LSu2-4</strain>
    </source>
</reference>
<sequence length="322" mass="34766">MAVELSFERDPAILDRLAEELCAAAGVEPPEPGEGGEDDDLGVLGAVVARGPEGLEGWAVLLAPDDPDDEGPHLQWALAAMEAEGLKGGAEPVRDTTDAEFALVERIVREAAARAAELGHDALLWSPTHRETDARLAERLGAEVEREEGRTWGAGAEWRRPPGLPPVRVRTMPTEPDDALLDTYVELYRAFGADNDFGEDWDREEVREWLDNSHLGPDLLVGEATFDLMPEDGDGVPSAQFTVVVDGMGTASAGLVVHRGPEPEALAGALAEAVEGLRGAEGVREFHLQEFDDETVAEAADRAGLEVIDRWPVYILELDELD</sequence>
<organism evidence="1 2">
    <name type="scientific">Nocardiopsis suaedae</name>
    <dbReference type="NCBI Taxonomy" id="3018444"/>
    <lineage>
        <taxon>Bacteria</taxon>
        <taxon>Bacillati</taxon>
        <taxon>Actinomycetota</taxon>
        <taxon>Actinomycetes</taxon>
        <taxon>Streptosporangiales</taxon>
        <taxon>Nocardiopsidaceae</taxon>
        <taxon>Nocardiopsis</taxon>
    </lineage>
</organism>
<comment type="caution">
    <text evidence="1">The sequence shown here is derived from an EMBL/GenBank/DDBJ whole genome shotgun (WGS) entry which is preliminary data.</text>
</comment>
<accession>A0ABT4TN35</accession>